<organism evidence="3 4">
    <name type="scientific">Nakamurella alba</name>
    <dbReference type="NCBI Taxonomy" id="2665158"/>
    <lineage>
        <taxon>Bacteria</taxon>
        <taxon>Bacillati</taxon>
        <taxon>Actinomycetota</taxon>
        <taxon>Actinomycetes</taxon>
        <taxon>Nakamurellales</taxon>
        <taxon>Nakamurellaceae</taxon>
        <taxon>Nakamurella</taxon>
    </lineage>
</organism>
<dbReference type="SUPFAM" id="SSF109854">
    <property type="entry name" value="DinB/YfiT-like putative metalloenzymes"/>
    <property type="match status" value="1"/>
</dbReference>
<keyword evidence="3" id="KW-0413">Isomerase</keyword>
<feature type="domain" description="MDMPI C-terminal" evidence="1">
    <location>
        <begin position="155"/>
        <end position="259"/>
    </location>
</feature>
<dbReference type="EMBL" id="WLYK01000012">
    <property type="protein sequence ID" value="MTD16992.1"/>
    <property type="molecule type" value="Genomic_DNA"/>
</dbReference>
<dbReference type="GO" id="GO:0046872">
    <property type="term" value="F:metal ion binding"/>
    <property type="evidence" value="ECO:0007669"/>
    <property type="project" value="InterPro"/>
</dbReference>
<dbReference type="GO" id="GO:0016853">
    <property type="term" value="F:isomerase activity"/>
    <property type="evidence" value="ECO:0007669"/>
    <property type="project" value="UniProtKB-KW"/>
</dbReference>
<evidence type="ECO:0000259" key="2">
    <source>
        <dbReference type="Pfam" id="PF11716"/>
    </source>
</evidence>
<keyword evidence="4" id="KW-1185">Reference proteome</keyword>
<dbReference type="Pfam" id="PF11716">
    <property type="entry name" value="MDMPI_N"/>
    <property type="match status" value="1"/>
</dbReference>
<dbReference type="PANTHER" id="PTHR40758:SF1">
    <property type="entry name" value="CONSERVED PROTEIN"/>
    <property type="match status" value="1"/>
</dbReference>
<evidence type="ECO:0000313" key="4">
    <source>
        <dbReference type="Proteomes" id="UP000460221"/>
    </source>
</evidence>
<proteinExistence type="predicted"/>
<dbReference type="NCBIfam" id="TIGR03083">
    <property type="entry name" value="maleylpyruvate isomerase family mycothiol-dependent enzyme"/>
    <property type="match status" value="1"/>
</dbReference>
<dbReference type="RefSeq" id="WP_154770985.1">
    <property type="nucleotide sequence ID" value="NZ_WLYK01000012.1"/>
</dbReference>
<reference evidence="3 4" key="1">
    <citation type="submission" date="2019-11" db="EMBL/GenBank/DDBJ databases">
        <authorList>
            <person name="Jiang L.-Q."/>
        </authorList>
    </citation>
    <scope>NUCLEOTIDE SEQUENCE [LARGE SCALE GENOMIC DNA]</scope>
    <source>
        <strain evidence="3 4">YIM 132087</strain>
    </source>
</reference>
<gene>
    <name evidence="3" type="ORF">GIS00_23945</name>
</gene>
<dbReference type="Proteomes" id="UP000460221">
    <property type="component" value="Unassembled WGS sequence"/>
</dbReference>
<dbReference type="Pfam" id="PF07398">
    <property type="entry name" value="MDMPI_C"/>
    <property type="match status" value="1"/>
</dbReference>
<dbReference type="InterPro" id="IPR010872">
    <property type="entry name" value="MDMPI_C-term_domain"/>
</dbReference>
<dbReference type="GO" id="GO:0005886">
    <property type="term" value="C:plasma membrane"/>
    <property type="evidence" value="ECO:0007669"/>
    <property type="project" value="TreeGrafter"/>
</dbReference>
<comment type="caution">
    <text evidence="3">The sequence shown here is derived from an EMBL/GenBank/DDBJ whole genome shotgun (WGS) entry which is preliminary data.</text>
</comment>
<feature type="domain" description="Mycothiol-dependent maleylpyruvate isomerase metal-binding" evidence="2">
    <location>
        <begin position="15"/>
        <end position="141"/>
    </location>
</feature>
<sequence length="271" mass="28842">MDAAVTDPTRAELLDHLQRESARFAGLLGDTDPAAPVPSCPDWTASDLLWHLTEVQALWRTVVRDRLHGPAAAQAAAPDRPADHAELLALFAGTSRDLHLVLSDTPSATAVWTWADDEADHSAGFVLRRQAHEVLVHRLDAELAAGAVTPFDPALATDGIDEVLHVMYGGYPPWADFAAGGGTGRVVATDTGRSWDLQLGRFTGTGPESGREFDEPTLLVVPGGRSAVDFTVSGTASELDRWLWNRPGDVAIDGDDAAVAVFREILAGGVQ</sequence>
<name>A0A7K1FS76_9ACTN</name>
<dbReference type="InterPro" id="IPR024344">
    <property type="entry name" value="MDMPI_metal-binding"/>
</dbReference>
<dbReference type="PANTHER" id="PTHR40758">
    <property type="entry name" value="CONSERVED PROTEIN"/>
    <property type="match status" value="1"/>
</dbReference>
<accession>A0A7K1FS76</accession>
<keyword evidence="3" id="KW-0670">Pyruvate</keyword>
<evidence type="ECO:0000259" key="1">
    <source>
        <dbReference type="Pfam" id="PF07398"/>
    </source>
</evidence>
<dbReference type="AlphaFoldDB" id="A0A7K1FS76"/>
<protein>
    <submittedName>
        <fullName evidence="3">Maleylpyruvate isomerase family mycothiol-dependent enzyme</fullName>
    </submittedName>
</protein>
<dbReference type="InterPro" id="IPR017517">
    <property type="entry name" value="Maleyloyr_isom"/>
</dbReference>
<dbReference type="InterPro" id="IPR034660">
    <property type="entry name" value="DinB/YfiT-like"/>
</dbReference>
<evidence type="ECO:0000313" key="3">
    <source>
        <dbReference type="EMBL" id="MTD16992.1"/>
    </source>
</evidence>